<dbReference type="Proteomes" id="UP000250744">
    <property type="component" value="Unassembled WGS sequence"/>
</dbReference>
<dbReference type="OrthoDB" id="9812260at2"/>
<evidence type="ECO:0000256" key="1">
    <source>
        <dbReference type="ARBA" id="ARBA00001946"/>
    </source>
</evidence>
<dbReference type="InterPro" id="IPR042240">
    <property type="entry name" value="CHASE_sf"/>
</dbReference>
<dbReference type="GO" id="GO:0007165">
    <property type="term" value="P:signal transduction"/>
    <property type="evidence" value="ECO:0007669"/>
    <property type="project" value="UniProtKB-ARBA"/>
</dbReference>
<reference evidence="9 10" key="1">
    <citation type="submission" date="2018-06" db="EMBL/GenBank/DDBJ databases">
        <title>Nitrincola tibetense sp. nov., isolated from Lake XuguoCo on Tibetan Plateau.</title>
        <authorList>
            <person name="Xing P."/>
        </authorList>
    </citation>
    <scope>NUCLEOTIDE SEQUENCE [LARGE SCALE GENOMIC DNA]</scope>
    <source>
        <strain evidence="10">xg18</strain>
    </source>
</reference>
<comment type="subcellular location">
    <subcellularLocation>
        <location evidence="2">Membrane</location>
    </subcellularLocation>
</comment>
<evidence type="ECO:0000259" key="8">
    <source>
        <dbReference type="PROSITE" id="PS50887"/>
    </source>
</evidence>
<keyword evidence="10" id="KW-1185">Reference proteome</keyword>
<sequence>MPPVLPPTIHYTKLNDNPCLTTLIIEGYSMNIKQLRVYKFFAPIVVGVIVVVLFFYMSNLYQNTAIEQERATHIERLAEIRAKIEGSLNGATNLTMGLIAHIRVTGSIEPSLFENLSNELLIDNPLIRNITLAPQNIIQYVFPLQNNEAALGLDLLNHPIQGAATRTIIETQQPILAGPFELAQGGVAVIHRVPIYIQEGSEKRYWGLMSTPIDFSELIEKAGLNDPSLDIRVSMRSTADPSKVFYGQASLFSEPEVFVTQVSILNGSWDIAAVPKTPYGHSASNLVQGAKIAGLMLGAITAFLTFQLIATTEKLHYSQQRYQILAQHDSLTGLPNRSMFQELYRSAIARAQRKKYQVALLFMDLNKFKQINDEFGHQVGDVVLKEVANRFRQATRGSDAVMRIGGDEFILLLEDIKDLTGVQCVAEKIIESLHAPIEIEGYKHYVGVSIGIALYPQDGQSFQELISAGDKAMYTAKRERKTDIYWYSGVGTDTV</sequence>
<evidence type="ECO:0000256" key="6">
    <source>
        <dbReference type="SAM" id="Phobius"/>
    </source>
</evidence>
<evidence type="ECO:0000256" key="2">
    <source>
        <dbReference type="ARBA" id="ARBA00004370"/>
    </source>
</evidence>
<dbReference type="PANTHER" id="PTHR46663">
    <property type="entry name" value="DIGUANYLATE CYCLASE DGCT-RELATED"/>
    <property type="match status" value="1"/>
</dbReference>
<comment type="caution">
    <text evidence="9">The sequence shown here is derived from an EMBL/GenBank/DDBJ whole genome shotgun (WGS) entry which is preliminary data.</text>
</comment>
<proteinExistence type="predicted"/>
<dbReference type="NCBIfam" id="TIGR00254">
    <property type="entry name" value="GGDEF"/>
    <property type="match status" value="1"/>
</dbReference>
<dbReference type="Pfam" id="PF00990">
    <property type="entry name" value="GGDEF"/>
    <property type="match status" value="1"/>
</dbReference>
<dbReference type="PROSITE" id="PS50887">
    <property type="entry name" value="GGDEF"/>
    <property type="match status" value="1"/>
</dbReference>
<feature type="transmembrane region" description="Helical" evidence="6">
    <location>
        <begin position="37"/>
        <end position="57"/>
    </location>
</feature>
<dbReference type="Gene3D" id="3.30.70.270">
    <property type="match status" value="1"/>
</dbReference>
<dbReference type="InterPro" id="IPR029787">
    <property type="entry name" value="Nucleotide_cyclase"/>
</dbReference>
<evidence type="ECO:0000256" key="3">
    <source>
        <dbReference type="ARBA" id="ARBA00022692"/>
    </source>
</evidence>
<dbReference type="CDD" id="cd01949">
    <property type="entry name" value="GGDEF"/>
    <property type="match status" value="1"/>
</dbReference>
<evidence type="ECO:0000259" key="7">
    <source>
        <dbReference type="PROSITE" id="PS50839"/>
    </source>
</evidence>
<evidence type="ECO:0000313" key="10">
    <source>
        <dbReference type="Proteomes" id="UP000250744"/>
    </source>
</evidence>
<feature type="domain" description="CHASE" evidence="7">
    <location>
        <begin position="134"/>
        <end position="272"/>
    </location>
</feature>
<evidence type="ECO:0008006" key="11">
    <source>
        <dbReference type="Google" id="ProtNLM"/>
    </source>
</evidence>
<evidence type="ECO:0000256" key="4">
    <source>
        <dbReference type="ARBA" id="ARBA00022989"/>
    </source>
</evidence>
<dbReference type="InterPro" id="IPR052163">
    <property type="entry name" value="DGC-Regulatory_Protein"/>
</dbReference>
<dbReference type="PROSITE" id="PS50839">
    <property type="entry name" value="CHASE"/>
    <property type="match status" value="1"/>
</dbReference>
<dbReference type="EMBL" id="QKRX01000001">
    <property type="protein sequence ID" value="RAU19762.1"/>
    <property type="molecule type" value="Genomic_DNA"/>
</dbReference>
<gene>
    <name evidence="9" type="ORF">DN062_01375</name>
</gene>
<dbReference type="InterPro" id="IPR006189">
    <property type="entry name" value="CHASE_dom"/>
</dbReference>
<dbReference type="GO" id="GO:0016020">
    <property type="term" value="C:membrane"/>
    <property type="evidence" value="ECO:0007669"/>
    <property type="project" value="UniProtKB-SubCell"/>
</dbReference>
<dbReference type="FunFam" id="3.30.70.270:FF:000001">
    <property type="entry name" value="Diguanylate cyclase domain protein"/>
    <property type="match status" value="1"/>
</dbReference>
<name>A0A364NRV8_9GAMM</name>
<dbReference type="SMART" id="SM00267">
    <property type="entry name" value="GGDEF"/>
    <property type="match status" value="1"/>
</dbReference>
<evidence type="ECO:0000313" key="9">
    <source>
        <dbReference type="EMBL" id="RAU19762.1"/>
    </source>
</evidence>
<dbReference type="AlphaFoldDB" id="A0A364NRV8"/>
<keyword evidence="3 6" id="KW-0812">Transmembrane</keyword>
<feature type="domain" description="GGDEF" evidence="8">
    <location>
        <begin position="356"/>
        <end position="489"/>
    </location>
</feature>
<dbReference type="Pfam" id="PF03924">
    <property type="entry name" value="CHASE"/>
    <property type="match status" value="1"/>
</dbReference>
<keyword evidence="5 6" id="KW-0472">Membrane</keyword>
<dbReference type="InterPro" id="IPR000160">
    <property type="entry name" value="GGDEF_dom"/>
</dbReference>
<dbReference type="SMART" id="SM01079">
    <property type="entry name" value="CHASE"/>
    <property type="match status" value="1"/>
</dbReference>
<protein>
    <recommendedName>
        <fullName evidence="11">Sensor domain-containing diguanylate cyclase</fullName>
    </recommendedName>
</protein>
<dbReference type="GO" id="GO:0003824">
    <property type="term" value="F:catalytic activity"/>
    <property type="evidence" value="ECO:0007669"/>
    <property type="project" value="UniProtKB-ARBA"/>
</dbReference>
<dbReference type="SUPFAM" id="SSF55073">
    <property type="entry name" value="Nucleotide cyclase"/>
    <property type="match status" value="1"/>
</dbReference>
<dbReference type="Gene3D" id="3.30.450.350">
    <property type="entry name" value="CHASE domain"/>
    <property type="match status" value="1"/>
</dbReference>
<dbReference type="InterPro" id="IPR043128">
    <property type="entry name" value="Rev_trsase/Diguanyl_cyclase"/>
</dbReference>
<accession>A0A364NRV8</accession>
<evidence type="ECO:0000256" key="5">
    <source>
        <dbReference type="ARBA" id="ARBA00023136"/>
    </source>
</evidence>
<comment type="cofactor">
    <cofactor evidence="1">
        <name>Mg(2+)</name>
        <dbReference type="ChEBI" id="CHEBI:18420"/>
    </cofactor>
</comment>
<dbReference type="PANTHER" id="PTHR46663:SF2">
    <property type="entry name" value="GGDEF DOMAIN-CONTAINING PROTEIN"/>
    <property type="match status" value="1"/>
</dbReference>
<keyword evidence="4 6" id="KW-1133">Transmembrane helix</keyword>
<organism evidence="9 10">
    <name type="scientific">Nitrincola tibetensis</name>
    <dbReference type="NCBI Taxonomy" id="2219697"/>
    <lineage>
        <taxon>Bacteria</taxon>
        <taxon>Pseudomonadati</taxon>
        <taxon>Pseudomonadota</taxon>
        <taxon>Gammaproteobacteria</taxon>
        <taxon>Oceanospirillales</taxon>
        <taxon>Oceanospirillaceae</taxon>
        <taxon>Nitrincola</taxon>
    </lineage>
</organism>